<reference evidence="2 3" key="1">
    <citation type="submission" date="2012-11" db="EMBL/GenBank/DDBJ databases">
        <title>FINISHED of Natronococcus occultus SP4, DSM 3396.</title>
        <authorList>
            <consortium name="DOE Joint Genome Institute"/>
            <person name="Eisen J."/>
            <person name="Huntemann M."/>
            <person name="Wei C.-L."/>
            <person name="Han J."/>
            <person name="Detter J.C."/>
            <person name="Han C."/>
            <person name="Tapia R."/>
            <person name="Chen A."/>
            <person name="Kyrpides N."/>
            <person name="Mavromatis K."/>
            <person name="Markowitz V."/>
            <person name="Szeto E."/>
            <person name="Ivanova N."/>
            <person name="Mikhailova N."/>
            <person name="Ovchinnikova G."/>
            <person name="Pagani I."/>
            <person name="Pati A."/>
            <person name="Goodwin L."/>
            <person name="Nordberg H.P."/>
            <person name="Cantor M.N."/>
            <person name="Hua S.X."/>
            <person name="Woyke T."/>
            <person name="Eisen J."/>
            <person name="Klenk H.-P."/>
            <person name="Klenk H.-P."/>
        </authorList>
    </citation>
    <scope>NUCLEOTIDE SEQUENCE [LARGE SCALE GENOMIC DNA]</scope>
    <source>
        <strain evidence="2 3">SP4</strain>
    </source>
</reference>
<feature type="transmembrane region" description="Helical" evidence="1">
    <location>
        <begin position="65"/>
        <end position="83"/>
    </location>
</feature>
<keyword evidence="1" id="KW-1133">Transmembrane helix</keyword>
<dbReference type="Proteomes" id="UP000010878">
    <property type="component" value="Chromosome"/>
</dbReference>
<keyword evidence="1" id="KW-0812">Transmembrane</keyword>
<sequence>MEERSDAVRFGIAFAFGLLVPAGLAALPAGGVPDALAPLLSLGWFVAIGIGAAALGSVLGLPTDAVVGGGVLGSLVGFRAFAALVGWSFVMFAVAPLAILALVAGAWLSYERARRRGDATEPTYGSWRGVFAAIAFCLLAVSLLVLVA</sequence>
<gene>
    <name evidence="2" type="ORF">Natoc_2677</name>
</gene>
<feature type="transmembrane region" description="Helical" evidence="1">
    <location>
        <begin position="89"/>
        <end position="108"/>
    </location>
</feature>
<evidence type="ECO:0000313" key="3">
    <source>
        <dbReference type="Proteomes" id="UP000010878"/>
    </source>
</evidence>
<dbReference type="GeneID" id="14404464"/>
<proteinExistence type="predicted"/>
<organism evidence="2 3">
    <name type="scientific">Natronococcus occultus SP4</name>
    <dbReference type="NCBI Taxonomy" id="694430"/>
    <lineage>
        <taxon>Archaea</taxon>
        <taxon>Methanobacteriati</taxon>
        <taxon>Methanobacteriota</taxon>
        <taxon>Stenosarchaea group</taxon>
        <taxon>Halobacteria</taxon>
        <taxon>Halobacteriales</taxon>
        <taxon>Natrialbaceae</taxon>
        <taxon>Natronococcus</taxon>
    </lineage>
</organism>
<dbReference type="AlphaFoldDB" id="L0K263"/>
<evidence type="ECO:0000313" key="2">
    <source>
        <dbReference type="EMBL" id="AGB38439.1"/>
    </source>
</evidence>
<evidence type="ECO:0000256" key="1">
    <source>
        <dbReference type="SAM" id="Phobius"/>
    </source>
</evidence>
<feature type="transmembrane region" description="Helical" evidence="1">
    <location>
        <begin position="129"/>
        <end position="147"/>
    </location>
</feature>
<dbReference type="KEGG" id="nou:Natoc_2677"/>
<feature type="transmembrane region" description="Helical" evidence="1">
    <location>
        <begin position="35"/>
        <end position="58"/>
    </location>
</feature>
<keyword evidence="3" id="KW-1185">Reference proteome</keyword>
<accession>L0K263</accession>
<protein>
    <submittedName>
        <fullName evidence="2">Uncharacterized protein</fullName>
    </submittedName>
</protein>
<name>L0K263_9EURY</name>
<dbReference type="EMBL" id="CP003929">
    <property type="protein sequence ID" value="AGB38439.1"/>
    <property type="molecule type" value="Genomic_DNA"/>
</dbReference>
<dbReference type="HOGENOM" id="CLU_1754750_0_0_2"/>
<dbReference type="RefSeq" id="WP_015321879.1">
    <property type="nucleotide sequence ID" value="NC_019974.1"/>
</dbReference>
<keyword evidence="1" id="KW-0472">Membrane</keyword>